<protein>
    <submittedName>
        <fullName evidence="2">DUF3106 domain-containing protein</fullName>
    </submittedName>
</protein>
<organism evidence="2 3">
    <name type="scientific">Stenotrophomonas aracearum</name>
    <dbReference type="NCBI Taxonomy" id="3003272"/>
    <lineage>
        <taxon>Bacteria</taxon>
        <taxon>Pseudomonadati</taxon>
        <taxon>Pseudomonadota</taxon>
        <taxon>Gammaproteobacteria</taxon>
        <taxon>Lysobacterales</taxon>
        <taxon>Lysobacteraceae</taxon>
        <taxon>Stenotrophomonas</taxon>
    </lineage>
</organism>
<evidence type="ECO:0000256" key="1">
    <source>
        <dbReference type="SAM" id="SignalP"/>
    </source>
</evidence>
<name>A0ABY9YCH2_9GAMM</name>
<sequence length="188" mass="20844">MNKSILLLLMALSAGATAAPQALPLPTPVAAPVPTPTTAPAIPATPAALDPAQLRELRTRYAQWQALPESERTRIREAARRVAALPAAQQQSLRARFDEQDQRFRDGWRLGPQLGQQFPKLQGLFGYLPVEQREPALVALRQLNDGQLAQLTLIAQRTPPQERDRVRDQFLGLAPAARDAWLRENVVR</sequence>
<dbReference type="Proteomes" id="UP001305421">
    <property type="component" value="Chromosome"/>
</dbReference>
<evidence type="ECO:0000313" key="3">
    <source>
        <dbReference type="Proteomes" id="UP001305421"/>
    </source>
</evidence>
<dbReference type="EMBL" id="CP115543">
    <property type="protein sequence ID" value="WNH48331.1"/>
    <property type="molecule type" value="Genomic_DNA"/>
</dbReference>
<feature type="chain" id="PRO_5047235207" evidence="1">
    <location>
        <begin position="19"/>
        <end position="188"/>
    </location>
</feature>
<dbReference type="Pfam" id="PF11304">
    <property type="entry name" value="DUF3106"/>
    <property type="match status" value="1"/>
</dbReference>
<feature type="signal peptide" evidence="1">
    <location>
        <begin position="1"/>
        <end position="18"/>
    </location>
</feature>
<reference evidence="2 3" key="1">
    <citation type="submission" date="2022-12" db="EMBL/GenBank/DDBJ databases">
        <title>Two new species, Stenotrophomonas aracearum and Stenotrophomonas oahuensis, isolated from Anthurium (Araceae family) in Hawaii.</title>
        <authorList>
            <person name="Chunag S.C."/>
            <person name="Dobhal S."/>
            <person name="Alvarez A."/>
            <person name="Arif M."/>
        </authorList>
    </citation>
    <scope>NUCLEOTIDE SEQUENCE [LARGE SCALE GENOMIC DNA]</scope>
    <source>
        <strain evidence="2 3">A5588</strain>
    </source>
</reference>
<evidence type="ECO:0000313" key="2">
    <source>
        <dbReference type="EMBL" id="WNH48331.1"/>
    </source>
</evidence>
<keyword evidence="1" id="KW-0732">Signal</keyword>
<keyword evidence="3" id="KW-1185">Reference proteome</keyword>
<dbReference type="InterPro" id="IPR021455">
    <property type="entry name" value="DUF3106"/>
</dbReference>
<gene>
    <name evidence="2" type="ORF">PDM28_16950</name>
</gene>
<accession>A0ABY9YCH2</accession>
<dbReference type="RefSeq" id="WP_311182936.1">
    <property type="nucleotide sequence ID" value="NZ_CP115543.1"/>
</dbReference>
<proteinExistence type="predicted"/>